<evidence type="ECO:0000313" key="1">
    <source>
        <dbReference type="EMBL" id="KAJ8636313.1"/>
    </source>
</evidence>
<protein>
    <submittedName>
        <fullName evidence="1">Uncharacterized protein</fullName>
    </submittedName>
</protein>
<reference evidence="1 2" key="1">
    <citation type="journal article" date="2022" name="Hortic Res">
        <title>A haplotype resolved chromosomal level avocado genome allows analysis of novel avocado genes.</title>
        <authorList>
            <person name="Nath O."/>
            <person name="Fletcher S.J."/>
            <person name="Hayward A."/>
            <person name="Shaw L.M."/>
            <person name="Masouleh A.K."/>
            <person name="Furtado A."/>
            <person name="Henry R.J."/>
            <person name="Mitter N."/>
        </authorList>
    </citation>
    <scope>NUCLEOTIDE SEQUENCE [LARGE SCALE GENOMIC DNA]</scope>
    <source>
        <strain evidence="2">cv. Hass</strain>
    </source>
</reference>
<dbReference type="Proteomes" id="UP001234297">
    <property type="component" value="Chromosome 3"/>
</dbReference>
<gene>
    <name evidence="1" type="ORF">MRB53_010580</name>
</gene>
<proteinExistence type="predicted"/>
<keyword evidence="2" id="KW-1185">Reference proteome</keyword>
<dbReference type="EMBL" id="CM056811">
    <property type="protein sequence ID" value="KAJ8636313.1"/>
    <property type="molecule type" value="Genomic_DNA"/>
</dbReference>
<name>A0ACC2LT03_PERAE</name>
<evidence type="ECO:0000313" key="2">
    <source>
        <dbReference type="Proteomes" id="UP001234297"/>
    </source>
</evidence>
<organism evidence="1 2">
    <name type="scientific">Persea americana</name>
    <name type="common">Avocado</name>
    <dbReference type="NCBI Taxonomy" id="3435"/>
    <lineage>
        <taxon>Eukaryota</taxon>
        <taxon>Viridiplantae</taxon>
        <taxon>Streptophyta</taxon>
        <taxon>Embryophyta</taxon>
        <taxon>Tracheophyta</taxon>
        <taxon>Spermatophyta</taxon>
        <taxon>Magnoliopsida</taxon>
        <taxon>Magnoliidae</taxon>
        <taxon>Laurales</taxon>
        <taxon>Lauraceae</taxon>
        <taxon>Persea</taxon>
    </lineage>
</organism>
<accession>A0ACC2LT03</accession>
<comment type="caution">
    <text evidence="1">The sequence shown here is derived from an EMBL/GenBank/DDBJ whole genome shotgun (WGS) entry which is preliminary data.</text>
</comment>
<sequence length="125" mass="13946">MMRKSCIFKDLSVVYKYRIVGEKKTVLSSVRLLQELQSFVPVANWRNLHLLIVLPKPFLSSSKTPSLSSPSPSRRSQLISVWNSFALASPSAAKAANGCKLRSVKKRQIVDRGAIQQNQTSSKET</sequence>